<organism evidence="4 5">
    <name type="scientific">Nitrososphaera gargensis (strain Ga9.2)</name>
    <dbReference type="NCBI Taxonomy" id="1237085"/>
    <lineage>
        <taxon>Archaea</taxon>
        <taxon>Nitrososphaerota</taxon>
        <taxon>Nitrososphaeria</taxon>
        <taxon>Nitrososphaerales</taxon>
        <taxon>Nitrososphaeraceae</taxon>
        <taxon>Nitrososphaera</taxon>
    </lineage>
</organism>
<comment type="similarity">
    <text evidence="3">Belongs to the gas vesicle GvpK family.</text>
</comment>
<dbReference type="EMBL" id="CP002408">
    <property type="protein sequence ID" value="AFU59134.1"/>
    <property type="molecule type" value="Genomic_DNA"/>
</dbReference>
<evidence type="ECO:0000256" key="3">
    <source>
        <dbReference type="ARBA" id="ARBA00035659"/>
    </source>
</evidence>
<dbReference type="RefSeq" id="WP_015019669.1">
    <property type="nucleotide sequence ID" value="NC_018719.1"/>
</dbReference>
<keyword evidence="1" id="KW-0304">Gas vesicle</keyword>
<evidence type="ECO:0000256" key="1">
    <source>
        <dbReference type="ARBA" id="ARBA00022987"/>
    </source>
</evidence>
<protein>
    <submittedName>
        <fullName evidence="4">Gas vesicle protein GcpK</fullName>
    </submittedName>
</protein>
<dbReference type="Pfam" id="PF00741">
    <property type="entry name" value="Gas_vesicle"/>
    <property type="match status" value="1"/>
</dbReference>
<gene>
    <name evidence="4" type="primary">gvpK</name>
    <name evidence="4" type="ordered locus">Ngar_c22040</name>
</gene>
<dbReference type="HOGENOM" id="CLU_1727297_0_0_2"/>
<dbReference type="STRING" id="1237085.Ngar_c22040"/>
<reference evidence="4 5" key="1">
    <citation type="journal article" date="2012" name="Environ. Microbiol.">
        <title>The genome of the ammonia-oxidizing Candidatus Nitrososphaera gargensis: insights into metabolic versatility and environmental adaptations.</title>
        <authorList>
            <person name="Spang A."/>
            <person name="Poehlein A."/>
            <person name="Offre P."/>
            <person name="Zumbragel S."/>
            <person name="Haider S."/>
            <person name="Rychlik N."/>
            <person name="Nowka B."/>
            <person name="Schmeisser C."/>
            <person name="Lebedeva E.V."/>
            <person name="Rattei T."/>
            <person name="Bohm C."/>
            <person name="Schmid M."/>
            <person name="Galushko A."/>
            <person name="Hatzenpichler R."/>
            <person name="Weinmaier T."/>
            <person name="Daniel R."/>
            <person name="Schleper C."/>
            <person name="Spieck E."/>
            <person name="Streit W."/>
            <person name="Wagner M."/>
        </authorList>
    </citation>
    <scope>NUCLEOTIDE SEQUENCE [LARGE SCALE GENOMIC DNA]</scope>
    <source>
        <strain evidence="5">Ga9.2</strain>
    </source>
</reference>
<dbReference type="GO" id="GO:0031412">
    <property type="term" value="P:gas vesicle organization"/>
    <property type="evidence" value="ECO:0007669"/>
    <property type="project" value="InterPro"/>
</dbReference>
<proteinExistence type="inferred from homology"/>
<accession>K0INC5</accession>
<dbReference type="KEGG" id="nga:Ngar_c22040"/>
<dbReference type="PANTHER" id="PTHR40137:SF2">
    <property type="entry name" value="PROTEIN GVPK 1"/>
    <property type="match status" value="1"/>
</dbReference>
<dbReference type="GeneID" id="13796067"/>
<name>K0INC5_NITGG</name>
<dbReference type="OrthoDB" id="306492at2157"/>
<evidence type="ECO:0000256" key="2">
    <source>
        <dbReference type="ARBA" id="ARBA00035108"/>
    </source>
</evidence>
<evidence type="ECO:0000313" key="5">
    <source>
        <dbReference type="Proteomes" id="UP000008037"/>
    </source>
</evidence>
<dbReference type="GO" id="GO:0012506">
    <property type="term" value="C:vesicle membrane"/>
    <property type="evidence" value="ECO:0007669"/>
    <property type="project" value="InterPro"/>
</dbReference>
<dbReference type="InParanoid" id="K0INC5"/>
<dbReference type="Pfam" id="PF05121">
    <property type="entry name" value="GvpK"/>
    <property type="match status" value="1"/>
</dbReference>
<dbReference type="Proteomes" id="UP000008037">
    <property type="component" value="Chromosome"/>
</dbReference>
<dbReference type="InterPro" id="IPR000638">
    <property type="entry name" value="Gas-vesicle_GvpA-like"/>
</dbReference>
<comment type="subcellular location">
    <subcellularLocation>
        <location evidence="2">Gas vesicle</location>
    </subcellularLocation>
</comment>
<dbReference type="PANTHER" id="PTHR40137">
    <property type="entry name" value="PROTEIN GVPK 1"/>
    <property type="match status" value="1"/>
</dbReference>
<dbReference type="GO" id="GO:0031411">
    <property type="term" value="C:gas vesicle"/>
    <property type="evidence" value="ECO:0007669"/>
    <property type="project" value="UniProtKB-SubCell"/>
</dbReference>
<dbReference type="GO" id="GO:0005198">
    <property type="term" value="F:structural molecule activity"/>
    <property type="evidence" value="ECO:0007669"/>
    <property type="project" value="InterPro"/>
</dbReference>
<dbReference type="InterPro" id="IPR007805">
    <property type="entry name" value="GvpK"/>
</dbReference>
<dbReference type="AlphaFoldDB" id="K0INC5"/>
<keyword evidence="5" id="KW-1185">Reference proteome</keyword>
<sequence length="151" mass="16594">MDTSSVDSNNNNNILLALEKKPEGPDAEKLQHGLAKLVLTLVQTMTDILERQAVRRVESGTLTAEEVERLGLAFMQIRERTADIADKFGVKPEELSIRFQQQSENQRQVTIVDVVDKLIDQGTVIAGDVTLVVAGVDLATLRLLATLTAKK</sequence>
<evidence type="ECO:0000313" key="4">
    <source>
        <dbReference type="EMBL" id="AFU59134.1"/>
    </source>
</evidence>